<comment type="caution">
    <text evidence="2">The sequence shown here is derived from an EMBL/GenBank/DDBJ whole genome shotgun (WGS) entry which is preliminary data.</text>
</comment>
<dbReference type="Gene3D" id="3.30.1490.300">
    <property type="match status" value="1"/>
</dbReference>
<dbReference type="Pfam" id="PF11104">
    <property type="entry name" value="PilM_2"/>
    <property type="match status" value="1"/>
</dbReference>
<dbReference type="InterPro" id="IPR050696">
    <property type="entry name" value="FtsA/MreB"/>
</dbReference>
<dbReference type="OrthoDB" id="5290269at2"/>
<dbReference type="Gene3D" id="3.30.420.40">
    <property type="match status" value="2"/>
</dbReference>
<dbReference type="Proteomes" id="UP000238196">
    <property type="component" value="Unassembled WGS sequence"/>
</dbReference>
<sequence length="354" mass="38742">MHVPSWFKGFRQQSLLGIDIGTTGIKLVELARKGKQYELLSFAVVPYTNGQMIDPMLPEEEVVSTTLQEAVKIAGCQSRRGAIAVNSASVISRVVEVPVDAADDEVEQSIRDQADQIIPYSLDDVILDYSALDQEPRNGLQSMFLVAARRDQVDTQERLLLAAGLECRLIDVDTFAIGRSLQYSLAAQQLRPAEGLIMLLDIGAMRSVLYAFDGERVVYSREHDFGDHQLRQPPVTNPFEYEEYGESSSAASGAMNEAERYQQLLGHQLERALELFAEAQPESLIGCLVLAGGGACQKGLTPALSKHLQLKVVQANPLAGVKRPGKLDAELQQRAPSLMTACGLAMRVGQEWGS</sequence>
<name>A0A2S5KKR5_9PROT</name>
<dbReference type="InterPro" id="IPR043129">
    <property type="entry name" value="ATPase_NBD"/>
</dbReference>
<dbReference type="AlphaFoldDB" id="A0A2S5KKR5"/>
<dbReference type="EMBL" id="PRLP01000096">
    <property type="protein sequence ID" value="PPC75421.1"/>
    <property type="molecule type" value="Genomic_DNA"/>
</dbReference>
<feature type="domain" description="SHS2" evidence="1">
    <location>
        <begin position="15"/>
        <end position="181"/>
    </location>
</feature>
<dbReference type="InterPro" id="IPR005883">
    <property type="entry name" value="PilM"/>
</dbReference>
<organism evidence="2 3">
    <name type="scientific">Proteobacteria bacterium 228</name>
    <dbReference type="NCBI Taxonomy" id="2083153"/>
    <lineage>
        <taxon>Bacteria</taxon>
        <taxon>Pseudomonadati</taxon>
        <taxon>Pseudomonadota</taxon>
    </lineage>
</organism>
<dbReference type="PANTHER" id="PTHR32432:SF3">
    <property type="entry name" value="ETHANOLAMINE UTILIZATION PROTEIN EUTJ"/>
    <property type="match status" value="1"/>
</dbReference>
<evidence type="ECO:0000259" key="1">
    <source>
        <dbReference type="SMART" id="SM00842"/>
    </source>
</evidence>
<proteinExistence type="predicted"/>
<dbReference type="NCBIfam" id="TIGR01175">
    <property type="entry name" value="pilM"/>
    <property type="match status" value="1"/>
</dbReference>
<reference evidence="2 3" key="1">
    <citation type="submission" date="2018-02" db="EMBL/GenBank/DDBJ databases">
        <title>novel marine gammaproteobacteria from coastal saline agro ecosystem.</title>
        <authorList>
            <person name="Krishnan R."/>
            <person name="Ramesh Kumar N."/>
        </authorList>
    </citation>
    <scope>NUCLEOTIDE SEQUENCE [LARGE SCALE GENOMIC DNA]</scope>
    <source>
        <strain evidence="2 3">228</strain>
    </source>
</reference>
<evidence type="ECO:0000313" key="2">
    <source>
        <dbReference type="EMBL" id="PPC75421.1"/>
    </source>
</evidence>
<dbReference type="GO" id="GO:0051301">
    <property type="term" value="P:cell division"/>
    <property type="evidence" value="ECO:0007669"/>
    <property type="project" value="InterPro"/>
</dbReference>
<dbReference type="PIRSF" id="PIRSF019169">
    <property type="entry name" value="PilM"/>
    <property type="match status" value="1"/>
</dbReference>
<accession>A0A2S5KKR5</accession>
<gene>
    <name evidence="2" type="ORF">C4K68_20875</name>
</gene>
<dbReference type="PANTHER" id="PTHR32432">
    <property type="entry name" value="CELL DIVISION PROTEIN FTSA-RELATED"/>
    <property type="match status" value="1"/>
</dbReference>
<dbReference type="SUPFAM" id="SSF53067">
    <property type="entry name" value="Actin-like ATPase domain"/>
    <property type="match status" value="2"/>
</dbReference>
<dbReference type="InterPro" id="IPR003494">
    <property type="entry name" value="SHS2_FtsA"/>
</dbReference>
<dbReference type="CDD" id="cd24049">
    <property type="entry name" value="ASKHA_NBD_PilM"/>
    <property type="match status" value="1"/>
</dbReference>
<evidence type="ECO:0000313" key="3">
    <source>
        <dbReference type="Proteomes" id="UP000238196"/>
    </source>
</evidence>
<protein>
    <recommendedName>
        <fullName evidence="1">SHS2 domain-containing protein</fullName>
    </recommendedName>
</protein>
<dbReference type="SMART" id="SM00842">
    <property type="entry name" value="FtsA"/>
    <property type="match status" value="1"/>
</dbReference>